<evidence type="ECO:0000313" key="3">
    <source>
        <dbReference type="Proteomes" id="UP001232163"/>
    </source>
</evidence>
<organism evidence="2 3">
    <name type="scientific">Deinococcus enclensis</name>
    <dbReference type="NCBI Taxonomy" id="1049582"/>
    <lineage>
        <taxon>Bacteria</taxon>
        <taxon>Thermotogati</taxon>
        <taxon>Deinococcota</taxon>
        <taxon>Deinococci</taxon>
        <taxon>Deinococcales</taxon>
        <taxon>Deinococcaceae</taxon>
        <taxon>Deinococcus</taxon>
    </lineage>
</organism>
<dbReference type="RefSeq" id="WP_307466773.1">
    <property type="nucleotide sequence ID" value="NZ_JAURUR010000009.1"/>
</dbReference>
<evidence type="ECO:0000259" key="1">
    <source>
        <dbReference type="Pfam" id="PF14062"/>
    </source>
</evidence>
<dbReference type="Pfam" id="PF14062">
    <property type="entry name" value="DUF4253"/>
    <property type="match status" value="1"/>
</dbReference>
<dbReference type="Proteomes" id="UP001232163">
    <property type="component" value="Unassembled WGS sequence"/>
</dbReference>
<gene>
    <name evidence="2" type="ORF">QO006_002609</name>
</gene>
<evidence type="ECO:0000313" key="2">
    <source>
        <dbReference type="EMBL" id="MDP9765161.1"/>
    </source>
</evidence>
<dbReference type="InterPro" id="IPR025349">
    <property type="entry name" value="DUF4253"/>
</dbReference>
<sequence length="254" mass="27882">MRPLPSVLADQPTLDNVQEVVFQDRALLTFSVAGQEALPVWHQLTEQHGETGLWPVITGPRPFAPGRATPAAFERDLFAPDLIAQWLAGEQEDPEILAEIGPMVLSLDEAQRHAGSVPQDATVPASWQEGVVSIQDGRTRQPYPQVFLALVPTQATWDAPAWLGFGRFNGCPLPSEHHAVLRDWHQQYGLQILCVTADMVECLVARPPTEAAQALVLATEQFAYCPDLVHQGCGSIAELAGGLLHSPTWSFWWD</sequence>
<comment type="caution">
    <text evidence="2">The sequence shown here is derived from an EMBL/GenBank/DDBJ whole genome shotgun (WGS) entry which is preliminary data.</text>
</comment>
<dbReference type="EMBL" id="JAURUR010000009">
    <property type="protein sequence ID" value="MDP9765161.1"/>
    <property type="molecule type" value="Genomic_DNA"/>
</dbReference>
<keyword evidence="3" id="KW-1185">Reference proteome</keyword>
<proteinExistence type="predicted"/>
<feature type="domain" description="DUF4253" evidence="1">
    <location>
        <begin position="148"/>
        <end position="254"/>
    </location>
</feature>
<accession>A0ABT9MFC1</accession>
<name>A0ABT9MFC1_9DEIO</name>
<reference evidence="2 3" key="1">
    <citation type="submission" date="2023-07" db="EMBL/GenBank/DDBJ databases">
        <title>Genomic Encyclopedia of Type Strains, Phase IV (KMG-IV): sequencing the most valuable type-strain genomes for metagenomic binning, comparative biology and taxonomic classification.</title>
        <authorList>
            <person name="Goeker M."/>
        </authorList>
    </citation>
    <scope>NUCLEOTIDE SEQUENCE [LARGE SCALE GENOMIC DNA]</scope>
    <source>
        <strain evidence="2 3">NIO-1023</strain>
    </source>
</reference>
<protein>
    <recommendedName>
        <fullName evidence="1">DUF4253 domain-containing protein</fullName>
    </recommendedName>
</protein>